<accession>M4F3T0</accession>
<reference evidence="1 2" key="2">
    <citation type="journal article" date="2018" name="Hortic Res">
        <title>Improved Brassica rapa reference genome by single-molecule sequencing and chromosome conformation capture technologies.</title>
        <authorList>
            <person name="Zhang L."/>
            <person name="Cai X."/>
            <person name="Wu J."/>
            <person name="Liu M."/>
            <person name="Grob S."/>
            <person name="Cheng F."/>
            <person name="Liang J."/>
            <person name="Cai C."/>
            <person name="Liu Z."/>
            <person name="Liu B."/>
            <person name="Wang F."/>
            <person name="Li S."/>
            <person name="Liu F."/>
            <person name="Li X."/>
            <person name="Cheng L."/>
            <person name="Yang W."/>
            <person name="Li M.H."/>
            <person name="Grossniklaus U."/>
            <person name="Zheng H."/>
            <person name="Wang X."/>
        </authorList>
    </citation>
    <scope>NUCLEOTIDE SEQUENCE [LARGE SCALE GENOMIC DNA]</scope>
    <source>
        <strain evidence="1 2">cv. Chiifu-401-42</strain>
    </source>
</reference>
<evidence type="ECO:0000313" key="2">
    <source>
        <dbReference type="Proteomes" id="UP000011750"/>
    </source>
</evidence>
<name>M4F3T0_BRACM</name>
<dbReference type="GO" id="GO:0005634">
    <property type="term" value="C:nucleus"/>
    <property type="evidence" value="ECO:0000318"/>
    <property type="project" value="GO_Central"/>
</dbReference>
<organism evidence="1 2">
    <name type="scientific">Brassica campestris</name>
    <name type="common">Field mustard</name>
    <dbReference type="NCBI Taxonomy" id="3711"/>
    <lineage>
        <taxon>Eukaryota</taxon>
        <taxon>Viridiplantae</taxon>
        <taxon>Streptophyta</taxon>
        <taxon>Embryophyta</taxon>
        <taxon>Tracheophyta</taxon>
        <taxon>Spermatophyta</taxon>
        <taxon>Magnoliopsida</taxon>
        <taxon>eudicotyledons</taxon>
        <taxon>Gunneridae</taxon>
        <taxon>Pentapetalae</taxon>
        <taxon>rosids</taxon>
        <taxon>malvids</taxon>
        <taxon>Brassicales</taxon>
        <taxon>Brassicaceae</taxon>
        <taxon>Brassiceae</taxon>
        <taxon>Brassica</taxon>
    </lineage>
</organism>
<dbReference type="Gramene" id="Bra035730.1">
    <property type="protein sequence ID" value="Bra035730.1-P"/>
    <property type="gene ID" value="Bra035730"/>
</dbReference>
<dbReference type="AlphaFoldDB" id="M4F3T0"/>
<dbReference type="EnsemblPlants" id="Bra035730.1">
    <property type="protein sequence ID" value="Bra035730.1-P"/>
    <property type="gene ID" value="Bra035730"/>
</dbReference>
<protein>
    <submittedName>
        <fullName evidence="1">Uncharacterized protein</fullName>
    </submittedName>
</protein>
<sequence length="161" mass="18261">MLIPTGNSKESQASLSHTTPIQRFQERLMGPLEASMIKLEAVRTKYRSVTVNVTIRMMQSLLSHPKISFMLELEGITGKVVMLDEIMEYGQSLRRQVEVIQLGESLTQSLYATACSEQTLPSGYYSLAKNMPRFSDTQFPSSDGFVQDKVFGELWLRKLFN</sequence>
<dbReference type="InParanoid" id="M4F3T0"/>
<reference evidence="1" key="3">
    <citation type="submission" date="2023-03" db="UniProtKB">
        <authorList>
            <consortium name="EnsemblPlants"/>
        </authorList>
    </citation>
    <scope>IDENTIFICATION</scope>
    <source>
        <strain evidence="1">cv. Chiifu-401-42</strain>
    </source>
</reference>
<keyword evidence="2" id="KW-1185">Reference proteome</keyword>
<proteinExistence type="predicted"/>
<evidence type="ECO:0000313" key="1">
    <source>
        <dbReference type="EnsemblPlants" id="Bra035730.1-P"/>
    </source>
</evidence>
<reference evidence="1 2" key="1">
    <citation type="journal article" date="2011" name="Nat. Genet.">
        <title>The genome of the mesopolyploid crop species Brassica rapa.</title>
        <authorList>
            <consortium name="Brassica rapa Genome Sequencing Project Consortium"/>
            <person name="Wang X."/>
            <person name="Wang H."/>
            <person name="Wang J."/>
            <person name="Sun R."/>
            <person name="Wu J."/>
            <person name="Liu S."/>
            <person name="Bai Y."/>
            <person name="Mun J.H."/>
            <person name="Bancroft I."/>
            <person name="Cheng F."/>
            <person name="Huang S."/>
            <person name="Li X."/>
            <person name="Hua W."/>
            <person name="Wang J."/>
            <person name="Wang X."/>
            <person name="Freeling M."/>
            <person name="Pires J.C."/>
            <person name="Paterson A.H."/>
            <person name="Chalhoub B."/>
            <person name="Wang B."/>
            <person name="Hayward A."/>
            <person name="Sharpe A.G."/>
            <person name="Park B.S."/>
            <person name="Weisshaar B."/>
            <person name="Liu B."/>
            <person name="Li B."/>
            <person name="Liu B."/>
            <person name="Tong C."/>
            <person name="Song C."/>
            <person name="Duran C."/>
            <person name="Peng C."/>
            <person name="Geng C."/>
            <person name="Koh C."/>
            <person name="Lin C."/>
            <person name="Edwards D."/>
            <person name="Mu D."/>
            <person name="Shen D."/>
            <person name="Soumpourou E."/>
            <person name="Li F."/>
            <person name="Fraser F."/>
            <person name="Conant G."/>
            <person name="Lassalle G."/>
            <person name="King G.J."/>
            <person name="Bonnema G."/>
            <person name="Tang H."/>
            <person name="Wang H."/>
            <person name="Belcram H."/>
            <person name="Zhou H."/>
            <person name="Hirakawa H."/>
            <person name="Abe H."/>
            <person name="Guo H."/>
            <person name="Wang H."/>
            <person name="Jin H."/>
            <person name="Parkin I.A."/>
            <person name="Batley J."/>
            <person name="Kim J.S."/>
            <person name="Just J."/>
            <person name="Li J."/>
            <person name="Xu J."/>
            <person name="Deng J."/>
            <person name="Kim J.A."/>
            <person name="Li J."/>
            <person name="Yu J."/>
            <person name="Meng J."/>
            <person name="Wang J."/>
            <person name="Min J."/>
            <person name="Poulain J."/>
            <person name="Wang J."/>
            <person name="Hatakeyama K."/>
            <person name="Wu K."/>
            <person name="Wang L."/>
            <person name="Fang L."/>
            <person name="Trick M."/>
            <person name="Links M.G."/>
            <person name="Zhao M."/>
            <person name="Jin M."/>
            <person name="Ramchiary N."/>
            <person name="Drou N."/>
            <person name="Berkman P.J."/>
            <person name="Cai Q."/>
            <person name="Huang Q."/>
            <person name="Li R."/>
            <person name="Tabata S."/>
            <person name="Cheng S."/>
            <person name="Zhang S."/>
            <person name="Zhang S."/>
            <person name="Huang S."/>
            <person name="Sato S."/>
            <person name="Sun S."/>
            <person name="Kwon S.J."/>
            <person name="Choi S.R."/>
            <person name="Lee T.H."/>
            <person name="Fan W."/>
            <person name="Zhao X."/>
            <person name="Tan X."/>
            <person name="Xu X."/>
            <person name="Wang Y."/>
            <person name="Qiu Y."/>
            <person name="Yin Y."/>
            <person name="Li Y."/>
            <person name="Du Y."/>
            <person name="Liao Y."/>
            <person name="Lim Y."/>
            <person name="Narusaka Y."/>
            <person name="Wang Y."/>
            <person name="Wang Z."/>
            <person name="Li Z."/>
            <person name="Wang Z."/>
            <person name="Xiong Z."/>
            <person name="Zhang Z."/>
        </authorList>
    </citation>
    <scope>NUCLEOTIDE SEQUENCE [LARGE SCALE GENOMIC DNA]</scope>
    <source>
        <strain evidence="1 2">cv. Chiifu-401-42</strain>
    </source>
</reference>
<dbReference type="Proteomes" id="UP000011750">
    <property type="component" value="Chromosome A04"/>
</dbReference>
<dbReference type="HOGENOM" id="CLU_1646091_0_0_1"/>
<dbReference type="GO" id="GO:0003700">
    <property type="term" value="F:DNA-binding transcription factor activity"/>
    <property type="evidence" value="ECO:0000318"/>
    <property type="project" value="GO_Central"/>
</dbReference>